<dbReference type="InterPro" id="IPR002068">
    <property type="entry name" value="A-crystallin/Hsp20_dom"/>
</dbReference>
<dbReference type="PANTHER" id="PTHR46991:SF10">
    <property type="entry name" value="HEAT SHOCK PROTEIN HSP20_ALPHA CRYSTALLIN FAMILY"/>
    <property type="match status" value="1"/>
</dbReference>
<dbReference type="SUPFAM" id="SSF49764">
    <property type="entry name" value="HSP20-like chaperones"/>
    <property type="match status" value="4"/>
</dbReference>
<dbReference type="InterPro" id="IPR044656">
    <property type="entry name" value="HSP14.7/HSP23.5/HSP23.6-like"/>
</dbReference>
<accession>A0ABM4VCJ8</accession>
<evidence type="ECO:0000313" key="3">
    <source>
        <dbReference type="Proteomes" id="UP001652660"/>
    </source>
</evidence>
<dbReference type="InterPro" id="IPR008978">
    <property type="entry name" value="HSP20-like_chaperone"/>
</dbReference>
<dbReference type="Proteomes" id="UP001652660">
    <property type="component" value="Chromosome 8e"/>
</dbReference>
<protein>
    <submittedName>
        <fullName evidence="4">57 kDa heat shock protein</fullName>
    </submittedName>
</protein>
<dbReference type="Pfam" id="PF00011">
    <property type="entry name" value="HSP20"/>
    <property type="match status" value="1"/>
</dbReference>
<dbReference type="RefSeq" id="XP_071917266.1">
    <property type="nucleotide sequence ID" value="XM_072061165.1"/>
</dbReference>
<dbReference type="Gene3D" id="2.60.40.790">
    <property type="match status" value="2"/>
</dbReference>
<keyword evidence="4" id="KW-0346">Stress response</keyword>
<feature type="domain" description="SHSP" evidence="2">
    <location>
        <begin position="397"/>
        <end position="469"/>
    </location>
</feature>
<feature type="region of interest" description="Disordered" evidence="1">
    <location>
        <begin position="325"/>
        <end position="370"/>
    </location>
</feature>
<evidence type="ECO:0000259" key="2">
    <source>
        <dbReference type="Pfam" id="PF00011"/>
    </source>
</evidence>
<feature type="region of interest" description="Disordered" evidence="1">
    <location>
        <begin position="1"/>
        <end position="21"/>
    </location>
</feature>
<evidence type="ECO:0000313" key="4">
    <source>
        <dbReference type="RefSeq" id="XP_071917266.1"/>
    </source>
</evidence>
<gene>
    <name evidence="4" type="primary">LOC113704976</name>
</gene>
<dbReference type="CDD" id="cd00298">
    <property type="entry name" value="ACD_sHsps_p23-like"/>
    <property type="match status" value="4"/>
</dbReference>
<proteinExistence type="predicted"/>
<name>A0ABM4VCJ8_COFAR</name>
<dbReference type="PANTHER" id="PTHR46991">
    <property type="entry name" value="23.5 KDA HEAT SHOCK PROTEIN, MITOCHONDRIAL"/>
    <property type="match status" value="1"/>
</dbReference>
<reference evidence="4" key="1">
    <citation type="submission" date="2025-08" db="UniProtKB">
        <authorList>
            <consortium name="RefSeq"/>
        </authorList>
    </citation>
    <scope>IDENTIFICATION</scope>
    <source>
        <tissue evidence="4">Leaves</tissue>
    </source>
</reference>
<organism evidence="3 4">
    <name type="scientific">Coffea arabica</name>
    <name type="common">Arabian coffee</name>
    <dbReference type="NCBI Taxonomy" id="13443"/>
    <lineage>
        <taxon>Eukaryota</taxon>
        <taxon>Viridiplantae</taxon>
        <taxon>Streptophyta</taxon>
        <taxon>Embryophyta</taxon>
        <taxon>Tracheophyta</taxon>
        <taxon>Spermatophyta</taxon>
        <taxon>Magnoliopsida</taxon>
        <taxon>eudicotyledons</taxon>
        <taxon>Gunneridae</taxon>
        <taxon>Pentapetalae</taxon>
        <taxon>asterids</taxon>
        <taxon>lamiids</taxon>
        <taxon>Gentianales</taxon>
        <taxon>Rubiaceae</taxon>
        <taxon>Ixoroideae</taxon>
        <taxon>Gardenieae complex</taxon>
        <taxon>Bertiereae - Coffeeae clade</taxon>
        <taxon>Coffeeae</taxon>
        <taxon>Coffea</taxon>
    </lineage>
</organism>
<sequence length="627" mass="69247">MASEQQQPKIASSTPPDVTSKSIIVHPMSGALKKSLEGPFQIIPDLKDGPKTGYEAKTVKEGLYVRVDMPGVEMENLKVTWEKKKVSFVGEAPRETENDAGGRNYEGVLDFSSGPVAIYGVKTNLQNGVLTMVLVGSGFQPGFSTNSRHFESYGCIKVLGRVSSDTFVVVDRLYLRALPAELKGFYPFQAGGATGTLESKCTPDRDDFGFFCRIDLPGVSKEGFSLRTKNNSVFYGGKGVKGSEHDNNSTRTYFGIFRLYCGCCNVKDVQFDIKAGVLRMLVQKEKIKTKLVQKYSINYTETLLKPLYIEELTMAAQADKQLAKTKATSSTTKGVAPSCSASSSTDRHPLTGALKKSTEGPFQMNPYQIEGPKEGYEARTVNVYPRQKKEAAKKMMNKGLYVRVDMPGVEEENVKVAWDKKKVSFVGEAPKETDHEAGARYYRGELDFNSDPVEILHVKTDVKNGVLRMVLKGTGFRPGFSTSSNHFPGIDYSQNVEHSIGNLLLRLRSIPLIAPPVEVKGFYPFQVAGSNGTMESKWLCTCDKKSDSGLFMRIDMPDVPKEGLSMKVKDNFVYFAGEGVKGSYYDGSRRSYVGRFGFQCGCCWVKEVKGEIKAGVLRMVIKSQKSI</sequence>
<dbReference type="GeneID" id="113704976"/>
<keyword evidence="3" id="KW-1185">Reference proteome</keyword>
<evidence type="ECO:0000256" key="1">
    <source>
        <dbReference type="SAM" id="MobiDB-lite"/>
    </source>
</evidence>